<dbReference type="InterPro" id="IPR036376">
    <property type="entry name" value="RuBisCO_lsu_C_sf"/>
</dbReference>
<evidence type="ECO:0000256" key="3">
    <source>
        <dbReference type="ARBA" id="ARBA00006204"/>
    </source>
</evidence>
<comment type="cofactor">
    <cofactor evidence="1">
        <name>Mg(2+)</name>
        <dbReference type="ChEBI" id="CHEBI:18420"/>
    </cofactor>
</comment>
<keyword evidence="8" id="KW-0113">Calvin cycle</keyword>
<comment type="catalytic activity">
    <reaction evidence="17">
        <text>D-ribulose 1,5-bisphosphate + O2 = 2-phosphoglycolate + (2R)-3-phosphoglycerate + 2 H(+)</text>
        <dbReference type="Rhea" id="RHEA:36631"/>
        <dbReference type="ChEBI" id="CHEBI:15378"/>
        <dbReference type="ChEBI" id="CHEBI:15379"/>
        <dbReference type="ChEBI" id="CHEBI:57870"/>
        <dbReference type="ChEBI" id="CHEBI:58033"/>
        <dbReference type="ChEBI" id="CHEBI:58272"/>
    </reaction>
</comment>
<feature type="domain" description="Ribulose bisphosphate carboxylase large subunit C-terminal" evidence="19">
    <location>
        <begin position="40"/>
        <end position="169"/>
    </location>
</feature>
<dbReference type="GO" id="GO:0019253">
    <property type="term" value="P:reductive pentose-phosphate cycle"/>
    <property type="evidence" value="ECO:0007669"/>
    <property type="project" value="UniProtKB-KW"/>
</dbReference>
<evidence type="ECO:0000256" key="12">
    <source>
        <dbReference type="ARBA" id="ARBA00023157"/>
    </source>
</evidence>
<dbReference type="SUPFAM" id="SSF51649">
    <property type="entry name" value="RuBisCo, C-terminal domain"/>
    <property type="match status" value="1"/>
</dbReference>
<keyword evidence="22" id="KW-1185">Reference proteome</keyword>
<keyword evidence="14" id="KW-0456">Lyase</keyword>
<dbReference type="EC" id="4.1.1.39" evidence="4"/>
<dbReference type="InterPro" id="IPR036422">
    <property type="entry name" value="RuBisCO_lsu_N_sf"/>
</dbReference>
<dbReference type="GO" id="GO:0016984">
    <property type="term" value="F:ribulose-bisphosphate carboxylase activity"/>
    <property type="evidence" value="ECO:0007669"/>
    <property type="project" value="UniProtKB-EC"/>
</dbReference>
<evidence type="ECO:0000259" key="19">
    <source>
        <dbReference type="Pfam" id="PF00016"/>
    </source>
</evidence>
<keyword evidence="6" id="KW-0150">Chloroplast</keyword>
<dbReference type="SUPFAM" id="SSF54966">
    <property type="entry name" value="RuBisCO, large subunit, small (N-terminal) domain"/>
    <property type="match status" value="1"/>
</dbReference>
<keyword evidence="15" id="KW-0120">Carbon dioxide fixation</keyword>
<evidence type="ECO:0000256" key="4">
    <source>
        <dbReference type="ARBA" id="ARBA00012287"/>
    </source>
</evidence>
<keyword evidence="9" id="KW-0934">Plastid</keyword>
<evidence type="ECO:0000256" key="17">
    <source>
        <dbReference type="ARBA" id="ARBA00048059"/>
    </source>
</evidence>
<keyword evidence="7" id="KW-0602">Photosynthesis</keyword>
<evidence type="ECO:0000256" key="7">
    <source>
        <dbReference type="ARBA" id="ARBA00022531"/>
    </source>
</evidence>
<evidence type="ECO:0000259" key="20">
    <source>
        <dbReference type="Pfam" id="PF02788"/>
    </source>
</evidence>
<keyword evidence="11" id="KW-0503">Monooxygenase</keyword>
<reference evidence="21 22" key="1">
    <citation type="submission" date="2024-11" db="EMBL/GenBank/DDBJ databases">
        <title>A near-complete genome assembly of Cinchona calisaya.</title>
        <authorList>
            <person name="Lian D.C."/>
            <person name="Zhao X.W."/>
            <person name="Wei L."/>
        </authorList>
    </citation>
    <scope>NUCLEOTIDE SEQUENCE [LARGE SCALE GENOMIC DNA]</scope>
    <source>
        <tissue evidence="21">Nenye</tissue>
    </source>
</reference>
<dbReference type="InterPro" id="IPR000685">
    <property type="entry name" value="RuBisCO_lsu_C"/>
</dbReference>
<dbReference type="EMBL" id="JBJUIK010000013">
    <property type="protein sequence ID" value="KAL3507393.1"/>
    <property type="molecule type" value="Genomic_DNA"/>
</dbReference>
<evidence type="ECO:0000256" key="10">
    <source>
        <dbReference type="ARBA" id="ARBA00023002"/>
    </source>
</evidence>
<evidence type="ECO:0000256" key="5">
    <source>
        <dbReference type="ARBA" id="ARBA00017725"/>
    </source>
</evidence>
<comment type="caution">
    <text evidence="21">The sequence shown here is derived from an EMBL/GenBank/DDBJ whole genome shotgun (WGS) entry which is preliminary data.</text>
</comment>
<dbReference type="PANTHER" id="PTHR42704">
    <property type="entry name" value="RIBULOSE BISPHOSPHATE CARBOXYLASE"/>
    <property type="match status" value="1"/>
</dbReference>
<evidence type="ECO:0000313" key="22">
    <source>
        <dbReference type="Proteomes" id="UP001630127"/>
    </source>
</evidence>
<gene>
    <name evidence="21" type="ORF">ACH5RR_032775</name>
</gene>
<evidence type="ECO:0000313" key="21">
    <source>
        <dbReference type="EMBL" id="KAL3507393.1"/>
    </source>
</evidence>
<feature type="domain" description="Ribulose bisphosphate carboxylase large subunit ferrodoxin-like N-terminal" evidence="20">
    <location>
        <begin position="1"/>
        <end position="29"/>
    </location>
</feature>
<dbReference type="Gene3D" id="3.30.70.150">
    <property type="entry name" value="RuBisCO large subunit, N-terminal domain"/>
    <property type="match status" value="1"/>
</dbReference>
<dbReference type="GO" id="GO:0009507">
    <property type="term" value="C:chloroplast"/>
    <property type="evidence" value="ECO:0007669"/>
    <property type="project" value="UniProtKB-SubCell"/>
</dbReference>
<dbReference type="InterPro" id="IPR033966">
    <property type="entry name" value="RuBisCO"/>
</dbReference>
<dbReference type="InterPro" id="IPR017443">
    <property type="entry name" value="RuBisCO_lsu_fd_N"/>
</dbReference>
<comment type="similarity">
    <text evidence="3">Belongs to the RuBisCO large chain family. Type I subfamily.</text>
</comment>
<evidence type="ECO:0000256" key="9">
    <source>
        <dbReference type="ARBA" id="ARBA00022640"/>
    </source>
</evidence>
<evidence type="ECO:0000256" key="1">
    <source>
        <dbReference type="ARBA" id="ARBA00001946"/>
    </source>
</evidence>
<evidence type="ECO:0000256" key="8">
    <source>
        <dbReference type="ARBA" id="ARBA00022567"/>
    </source>
</evidence>
<sequence length="169" mass="19385">MFTSIVGNVFGFKALCALRQEDLRNPTAYIKTFQDPPHAIRVERDKLNKYGRPLLGCTIKPKLGLSVKNYDRAIYECLRGGLDFTKDDKNMKSQPFMHWRDRFLFCAEAIYKAQVEIAEIKGHYMNATASTCEEMIKRAVFTRELGILIEMHDYLTGGFTANTSLAHYC</sequence>
<protein>
    <recommendedName>
        <fullName evidence="5">Ribulose bisphosphate carboxylase large chain</fullName>
        <ecNumber evidence="4">4.1.1.39</ecNumber>
    </recommendedName>
</protein>
<dbReference type="AlphaFoldDB" id="A0ABD2YPC5"/>
<dbReference type="Pfam" id="PF02788">
    <property type="entry name" value="RuBisCO_large_N"/>
    <property type="match status" value="1"/>
</dbReference>
<evidence type="ECO:0000256" key="16">
    <source>
        <dbReference type="ARBA" id="ARBA00025664"/>
    </source>
</evidence>
<evidence type="ECO:0000256" key="11">
    <source>
        <dbReference type="ARBA" id="ARBA00023033"/>
    </source>
</evidence>
<accession>A0ABD2YPC5</accession>
<keyword evidence="12" id="KW-1015">Disulfide bond</keyword>
<comment type="subcellular location">
    <subcellularLocation>
        <location evidence="2">Plastid</location>
        <location evidence="2">Chloroplast</location>
    </subcellularLocation>
</comment>
<keyword evidence="13" id="KW-0601">Photorespiration</keyword>
<comment type="function">
    <text evidence="16">RuBisCO catalyzes two reactions: the carboxylation of D-ribulose 1,5-bisphosphate, the primary event in carbon dioxide fixation, as well as the oxidative fragmentation of the pentose substrate in the photorespiration process. Both reactions occur simultaneously and in competition at the same active site.</text>
</comment>
<evidence type="ECO:0000256" key="15">
    <source>
        <dbReference type="ARBA" id="ARBA00023300"/>
    </source>
</evidence>
<dbReference type="Proteomes" id="UP001630127">
    <property type="component" value="Unassembled WGS sequence"/>
</dbReference>
<dbReference type="Pfam" id="PF00016">
    <property type="entry name" value="RuBisCO_large"/>
    <property type="match status" value="1"/>
</dbReference>
<organism evidence="21 22">
    <name type="scientific">Cinchona calisaya</name>
    <dbReference type="NCBI Taxonomy" id="153742"/>
    <lineage>
        <taxon>Eukaryota</taxon>
        <taxon>Viridiplantae</taxon>
        <taxon>Streptophyta</taxon>
        <taxon>Embryophyta</taxon>
        <taxon>Tracheophyta</taxon>
        <taxon>Spermatophyta</taxon>
        <taxon>Magnoliopsida</taxon>
        <taxon>eudicotyledons</taxon>
        <taxon>Gunneridae</taxon>
        <taxon>Pentapetalae</taxon>
        <taxon>asterids</taxon>
        <taxon>lamiids</taxon>
        <taxon>Gentianales</taxon>
        <taxon>Rubiaceae</taxon>
        <taxon>Cinchonoideae</taxon>
        <taxon>Cinchoneae</taxon>
        <taxon>Cinchona</taxon>
    </lineage>
</organism>
<name>A0ABD2YPC5_9GENT</name>
<dbReference type="PANTHER" id="PTHR42704:SF15">
    <property type="entry name" value="RIBULOSE BISPHOSPHATE CARBOXYLASE LARGE CHAIN"/>
    <property type="match status" value="1"/>
</dbReference>
<evidence type="ECO:0000256" key="6">
    <source>
        <dbReference type="ARBA" id="ARBA00022528"/>
    </source>
</evidence>
<comment type="catalytic activity">
    <reaction evidence="18">
        <text>2 (2R)-3-phosphoglycerate + 2 H(+) = D-ribulose 1,5-bisphosphate + CO2 + H2O</text>
        <dbReference type="Rhea" id="RHEA:23124"/>
        <dbReference type="ChEBI" id="CHEBI:15377"/>
        <dbReference type="ChEBI" id="CHEBI:15378"/>
        <dbReference type="ChEBI" id="CHEBI:16526"/>
        <dbReference type="ChEBI" id="CHEBI:57870"/>
        <dbReference type="ChEBI" id="CHEBI:58272"/>
        <dbReference type="EC" id="4.1.1.39"/>
    </reaction>
</comment>
<evidence type="ECO:0000256" key="13">
    <source>
        <dbReference type="ARBA" id="ARBA00023238"/>
    </source>
</evidence>
<dbReference type="GO" id="GO:0004497">
    <property type="term" value="F:monooxygenase activity"/>
    <property type="evidence" value="ECO:0007669"/>
    <property type="project" value="UniProtKB-KW"/>
</dbReference>
<keyword evidence="10" id="KW-0560">Oxidoreductase</keyword>
<dbReference type="GO" id="GO:0009853">
    <property type="term" value="P:photorespiration"/>
    <property type="evidence" value="ECO:0007669"/>
    <property type="project" value="UniProtKB-KW"/>
</dbReference>
<dbReference type="Gene3D" id="3.20.20.110">
    <property type="entry name" value="Ribulose bisphosphate carboxylase, large subunit, C-terminal domain"/>
    <property type="match status" value="1"/>
</dbReference>
<evidence type="ECO:0000256" key="2">
    <source>
        <dbReference type="ARBA" id="ARBA00004229"/>
    </source>
</evidence>
<proteinExistence type="inferred from homology"/>
<evidence type="ECO:0000256" key="14">
    <source>
        <dbReference type="ARBA" id="ARBA00023239"/>
    </source>
</evidence>
<evidence type="ECO:0000256" key="18">
    <source>
        <dbReference type="ARBA" id="ARBA00049469"/>
    </source>
</evidence>